<dbReference type="Proteomes" id="UP000501705">
    <property type="component" value="Chromosome"/>
</dbReference>
<dbReference type="InterPro" id="IPR019587">
    <property type="entry name" value="Polyketide_cyclase/dehydratase"/>
</dbReference>
<dbReference type="CDD" id="cd07821">
    <property type="entry name" value="PYR_PYL_RCAR_like"/>
    <property type="match status" value="1"/>
</dbReference>
<organism evidence="1 2">
    <name type="scientific">Nocardia brasiliensis</name>
    <dbReference type="NCBI Taxonomy" id="37326"/>
    <lineage>
        <taxon>Bacteria</taxon>
        <taxon>Bacillati</taxon>
        <taxon>Actinomycetota</taxon>
        <taxon>Actinomycetes</taxon>
        <taxon>Mycobacteriales</taxon>
        <taxon>Nocardiaceae</taxon>
        <taxon>Nocardia</taxon>
    </lineage>
</organism>
<dbReference type="EMBL" id="CP046171">
    <property type="protein sequence ID" value="QIS04347.1"/>
    <property type="molecule type" value="Genomic_DNA"/>
</dbReference>
<protein>
    <submittedName>
        <fullName evidence="1">SRPBCC family protein</fullName>
    </submittedName>
</protein>
<reference evidence="1 2" key="1">
    <citation type="journal article" date="2019" name="ACS Chem. Biol.">
        <title>Identification and Mobilization of a Cryptic Antibiotic Biosynthesis Gene Locus from a Human-Pathogenic Nocardia Isolate.</title>
        <authorList>
            <person name="Herisse M."/>
            <person name="Ishida K."/>
            <person name="Porter J.L."/>
            <person name="Howden B."/>
            <person name="Hertweck C."/>
            <person name="Stinear T.P."/>
            <person name="Pidot S.J."/>
        </authorList>
    </citation>
    <scope>NUCLEOTIDE SEQUENCE [LARGE SCALE GENOMIC DNA]</scope>
    <source>
        <strain evidence="1 2">AUSMDU00024985</strain>
    </source>
</reference>
<dbReference type="InterPro" id="IPR023393">
    <property type="entry name" value="START-like_dom_sf"/>
</dbReference>
<gene>
    <name evidence="1" type="ORF">F5X71_20240</name>
</gene>
<dbReference type="Pfam" id="PF10604">
    <property type="entry name" value="Polyketide_cyc2"/>
    <property type="match status" value="1"/>
</dbReference>
<dbReference type="Gene3D" id="3.30.530.20">
    <property type="match status" value="1"/>
</dbReference>
<accession>A0A6G9XTX0</accession>
<evidence type="ECO:0000313" key="2">
    <source>
        <dbReference type="Proteomes" id="UP000501705"/>
    </source>
</evidence>
<dbReference type="RefSeq" id="WP_167463467.1">
    <property type="nucleotide sequence ID" value="NZ_CP046171.1"/>
</dbReference>
<sequence length="144" mass="16035">MIRATVERIIPAPPEVVFAAVADRENHHRIVPGVRGRVLREGFTQRQGLGTLHRIGLFGRVGVVEQVVEFDAPNRFTYRLVSGVPLENHFGEFEFDPVQEGTLVTMTMRTEPPVPLPTVPAGRALAVGLRLFLFGLQRAALQRM</sequence>
<dbReference type="AlphaFoldDB" id="A0A6G9XTX0"/>
<name>A0A6G9XTX0_NOCBR</name>
<dbReference type="SUPFAM" id="SSF55961">
    <property type="entry name" value="Bet v1-like"/>
    <property type="match status" value="1"/>
</dbReference>
<proteinExistence type="predicted"/>
<evidence type="ECO:0000313" key="1">
    <source>
        <dbReference type="EMBL" id="QIS04347.1"/>
    </source>
</evidence>